<gene>
    <name evidence="1" type="ORF">UFOPK3720_00215</name>
</gene>
<protein>
    <submittedName>
        <fullName evidence="1">Unannotated protein</fullName>
    </submittedName>
</protein>
<evidence type="ECO:0000313" key="1">
    <source>
        <dbReference type="EMBL" id="CAB4920875.1"/>
    </source>
</evidence>
<dbReference type="AlphaFoldDB" id="A0A6J7HVQ1"/>
<reference evidence="1" key="1">
    <citation type="submission" date="2020-05" db="EMBL/GenBank/DDBJ databases">
        <authorList>
            <person name="Chiriac C."/>
            <person name="Salcher M."/>
            <person name="Ghai R."/>
            <person name="Kavagutti S V."/>
        </authorList>
    </citation>
    <scope>NUCLEOTIDE SEQUENCE</scope>
</reference>
<proteinExistence type="predicted"/>
<sequence length="242" mass="24669">MASGALTVSGFLVSAMLVGGAQPVLAETGESKVTSPLGTVSLTLQSPQRFTEAKCLFIPLDVAWQRRADVTVVGELTVRKPGTPVANADSFLVGPSDPVAGNYTDYVYVCPADGPGSYVVSGTLSFIGADSSDVVAMAPIAFTVVPARTSIAGLTLSQRGSSVTVSGRAVIGSRGSAAGGILLISVREPGTTEWVNVAVPDVSSAGAFTAPIAPRLAPGTLVRAQVLKCKWCTGAKAYARVR</sequence>
<accession>A0A6J7HVQ1</accession>
<organism evidence="1">
    <name type="scientific">freshwater metagenome</name>
    <dbReference type="NCBI Taxonomy" id="449393"/>
    <lineage>
        <taxon>unclassified sequences</taxon>
        <taxon>metagenomes</taxon>
        <taxon>ecological metagenomes</taxon>
    </lineage>
</organism>
<name>A0A6J7HVQ1_9ZZZZ</name>
<dbReference type="EMBL" id="CAFBNB010000024">
    <property type="protein sequence ID" value="CAB4920875.1"/>
    <property type="molecule type" value="Genomic_DNA"/>
</dbReference>